<dbReference type="PANTHER" id="PTHR47955">
    <property type="entry name" value="CYTOCHROME P450 FAMILY 71 PROTEIN"/>
    <property type="match status" value="1"/>
</dbReference>
<dbReference type="PRINTS" id="PR00463">
    <property type="entry name" value="EP450I"/>
</dbReference>
<evidence type="ECO:0000256" key="5">
    <source>
        <dbReference type="ARBA" id="ARBA00023002"/>
    </source>
</evidence>
<dbReference type="PROSITE" id="PS00086">
    <property type="entry name" value="CYTOCHROME_P450"/>
    <property type="match status" value="2"/>
</dbReference>
<dbReference type="InterPro" id="IPR002401">
    <property type="entry name" value="Cyt_P450_E_grp-I"/>
</dbReference>
<dbReference type="Pfam" id="PF00067">
    <property type="entry name" value="p450"/>
    <property type="match status" value="3"/>
</dbReference>
<dbReference type="GO" id="GO:0004497">
    <property type="term" value="F:monooxygenase activity"/>
    <property type="evidence" value="ECO:0007669"/>
    <property type="project" value="UniProtKB-KW"/>
</dbReference>
<dbReference type="SUPFAM" id="SSF48264">
    <property type="entry name" value="Cytochrome P450"/>
    <property type="match status" value="3"/>
</dbReference>
<keyword evidence="7" id="KW-0503">Monooxygenase</keyword>
<evidence type="ECO:0000256" key="8">
    <source>
        <dbReference type="SAM" id="Coils"/>
    </source>
</evidence>
<proteinExistence type="inferred from homology"/>
<dbReference type="AlphaFoldDB" id="A0AAP0NIH8"/>
<evidence type="ECO:0000256" key="6">
    <source>
        <dbReference type="ARBA" id="ARBA00023004"/>
    </source>
</evidence>
<dbReference type="GO" id="GO:0016705">
    <property type="term" value="F:oxidoreductase activity, acting on paired donors, with incorporation or reduction of molecular oxygen"/>
    <property type="evidence" value="ECO:0007669"/>
    <property type="project" value="InterPro"/>
</dbReference>
<accession>A0AAP0NIH8</accession>
<keyword evidence="4" id="KW-0479">Metal-binding</keyword>
<dbReference type="CDD" id="cd11072">
    <property type="entry name" value="CYP71-like"/>
    <property type="match status" value="1"/>
</dbReference>
<name>A0AAP0NIH8_9MAGN</name>
<comment type="similarity">
    <text evidence="2">Belongs to the cytochrome P450 family.</text>
</comment>
<keyword evidence="6" id="KW-0408">Iron</keyword>
<dbReference type="Gene3D" id="1.10.630.10">
    <property type="entry name" value="Cytochrome P450"/>
    <property type="match status" value="4"/>
</dbReference>
<feature type="coiled-coil region" evidence="8">
    <location>
        <begin position="118"/>
        <end position="145"/>
    </location>
</feature>
<gene>
    <name evidence="9" type="ORF">Syun_024290</name>
</gene>
<keyword evidence="3" id="KW-0349">Heme</keyword>
<keyword evidence="10" id="KW-1185">Reference proteome</keyword>
<evidence type="ECO:0000313" key="10">
    <source>
        <dbReference type="Proteomes" id="UP001420932"/>
    </source>
</evidence>
<organism evidence="9 10">
    <name type="scientific">Stephania yunnanensis</name>
    <dbReference type="NCBI Taxonomy" id="152371"/>
    <lineage>
        <taxon>Eukaryota</taxon>
        <taxon>Viridiplantae</taxon>
        <taxon>Streptophyta</taxon>
        <taxon>Embryophyta</taxon>
        <taxon>Tracheophyta</taxon>
        <taxon>Spermatophyta</taxon>
        <taxon>Magnoliopsida</taxon>
        <taxon>Ranunculales</taxon>
        <taxon>Menispermaceae</taxon>
        <taxon>Menispermoideae</taxon>
        <taxon>Cissampelideae</taxon>
        <taxon>Stephania</taxon>
    </lineage>
</organism>
<dbReference type="InterPro" id="IPR017972">
    <property type="entry name" value="Cyt_P450_CS"/>
</dbReference>
<comment type="caution">
    <text evidence="9">The sequence shown here is derived from an EMBL/GenBank/DDBJ whole genome shotgun (WGS) entry which is preliminary data.</text>
</comment>
<dbReference type="Proteomes" id="UP001420932">
    <property type="component" value="Unassembled WGS sequence"/>
</dbReference>
<dbReference type="FunFam" id="1.10.630.10:FF:000126">
    <property type="entry name" value="Predicted protein"/>
    <property type="match status" value="1"/>
</dbReference>
<evidence type="ECO:0000256" key="4">
    <source>
        <dbReference type="ARBA" id="ARBA00022723"/>
    </source>
</evidence>
<reference evidence="9 10" key="1">
    <citation type="submission" date="2024-01" db="EMBL/GenBank/DDBJ databases">
        <title>Genome assemblies of Stephania.</title>
        <authorList>
            <person name="Yang L."/>
        </authorList>
    </citation>
    <scope>NUCLEOTIDE SEQUENCE [LARGE SCALE GENOMIC DNA]</scope>
    <source>
        <strain evidence="9">YNDBR</strain>
        <tissue evidence="9">Leaf</tissue>
    </source>
</reference>
<dbReference type="PANTHER" id="PTHR47955:SF18">
    <property type="entry name" value="CYTOCHROME P450 71A1-LIKE"/>
    <property type="match status" value="1"/>
</dbReference>
<dbReference type="PRINTS" id="PR00385">
    <property type="entry name" value="P450"/>
</dbReference>
<dbReference type="InterPro" id="IPR036396">
    <property type="entry name" value="Cyt_P450_sf"/>
</dbReference>
<dbReference type="EMBL" id="JBBNAF010000010">
    <property type="protein sequence ID" value="KAK9108279.1"/>
    <property type="molecule type" value="Genomic_DNA"/>
</dbReference>
<evidence type="ECO:0000256" key="2">
    <source>
        <dbReference type="ARBA" id="ARBA00010617"/>
    </source>
</evidence>
<evidence type="ECO:0000313" key="9">
    <source>
        <dbReference type="EMBL" id="KAK9108279.1"/>
    </source>
</evidence>
<evidence type="ECO:0000256" key="7">
    <source>
        <dbReference type="ARBA" id="ARBA00023033"/>
    </source>
</evidence>
<dbReference type="GO" id="GO:0044550">
    <property type="term" value="P:secondary metabolite biosynthetic process"/>
    <property type="evidence" value="ECO:0007669"/>
    <property type="project" value="UniProtKB-ARBA"/>
</dbReference>
<dbReference type="GO" id="GO:0005506">
    <property type="term" value="F:iron ion binding"/>
    <property type="evidence" value="ECO:0007669"/>
    <property type="project" value="InterPro"/>
</dbReference>
<dbReference type="GO" id="GO:0020037">
    <property type="term" value="F:heme binding"/>
    <property type="evidence" value="ECO:0007669"/>
    <property type="project" value="InterPro"/>
</dbReference>
<dbReference type="InterPro" id="IPR001128">
    <property type="entry name" value="Cyt_P450"/>
</dbReference>
<keyword evidence="8" id="KW-0175">Coiled coil</keyword>
<dbReference type="FunFam" id="1.10.630.10:FF:000011">
    <property type="entry name" value="Cytochrome P450 83B1"/>
    <property type="match status" value="1"/>
</dbReference>
<evidence type="ECO:0000256" key="1">
    <source>
        <dbReference type="ARBA" id="ARBA00001971"/>
    </source>
</evidence>
<evidence type="ECO:0008006" key="11">
    <source>
        <dbReference type="Google" id="ProtNLM"/>
    </source>
</evidence>
<sequence>MLHDLSNDILCRCVLGRKYSGNDGDKRSADIAKRLTTKSLPMSFSDLFSSLGWLDTLTGVIGRLKKTAREFDLFLDQIIEERLSQRTRHDTTDDEKDFVDRLLRIHQEEDGNLTRDNVKALILVMEKAQEEVRRVVREKGKHEVDEEDIQEMDYLKCVIKEALRLHPPSPTLLPRETSQSSNISGYHIPPKTKVMINAWAIHRDPDLWSRAEEFVPDRFMTENFDFNGQDLKFLPFGAGRRICPGIPFGLAVLKREEKPAKLLQGPKPSGPMLEQGQTSNLPPSPPKFPLLGNVHQIGALAHRSLRDLSKKYGPIMLLHFGRTPVVVVSSRDMVRDIIKNYDIIFANRPFTRGATTLLYNCNDIAFAPYGEYWRNMRKICIMKLFTAKKVQSFKFVREEEVGIMVEKISHSSLSGTPINLSETVLTLAKNVISRCSLGKKYGEDGDTRLEELTREVSVLMGAFSFQDFFPALGWMDVVTGLVARMKRTAQNLDTLLDLVIEKHIATRDESLREDDFVELLLQGQDREEQKLDIYLTRDGIKAIILDVLIAGIETTATTIEWGMAELLKNPMVMKKAQDEVRRVVGNNRKIIEEDIKQMDYLMCVIKETLRLHPVVPTLLPRQSYASTNVGGFEIPSRTWLLINVWAIQRDPELWTQPEEFIPERFMGKSIDFKGQDFEFIPFGCGRRICLGMSLGVATVEYAMANLLYWFDWELPRNIASKDGEVDMIEDYGLPLRKKTPVHFASTTSTDAHLVSEPLTFLHPLTKAPIVATVSDQKLSMMLKQNILTIQLGRCTHRYFQDLSQKYGPVMLLYFGSAPVIFVSSREIAREVMKTNDTIFANRSVTRASKKFFYGPSNIAFTSYGEYRRQSKKICYVKFLSGKKVESFRFVREETIGMMVETIFQACSTGTPINMAELALNMSQDIRSRCILGRDYGEHEIALKFPRLLRNGWIMLLASLVG</sequence>
<comment type="cofactor">
    <cofactor evidence="1">
        <name>heme</name>
        <dbReference type="ChEBI" id="CHEBI:30413"/>
    </cofactor>
</comment>
<keyword evidence="5" id="KW-0560">Oxidoreductase</keyword>
<evidence type="ECO:0000256" key="3">
    <source>
        <dbReference type="ARBA" id="ARBA00022617"/>
    </source>
</evidence>
<protein>
    <recommendedName>
        <fullName evidence="11">Cytochrome P450</fullName>
    </recommendedName>
</protein>